<dbReference type="Proteomes" id="UP000326509">
    <property type="component" value="Unassembled WGS sequence"/>
</dbReference>
<comment type="caution">
    <text evidence="3">The sequence shown here is derived from an EMBL/GenBank/DDBJ whole genome shotgun (WGS) entry which is preliminary data.</text>
</comment>
<dbReference type="RefSeq" id="WP_151673948.1">
    <property type="nucleotide sequence ID" value="NZ_BKCG01000003.1"/>
</dbReference>
<sequence>MQKTISTLIITLSLSLLVNAQNNTKDDTKVIHSLVTNQSIINWTGSYLFKYYEHKGTVDFKKGNLITKNGNIIGGSFVIDMTTISNEEYRLDNGNGPIGHLKNSDFFDVAIYPEAKLELTKVTYYSNTNEHRLEGNLIIKEISKPIMIKAMVDDVAKTIKTKFKIDRRDWGINYESKFKDSAISDAIAFDILLQF</sequence>
<evidence type="ECO:0000313" key="4">
    <source>
        <dbReference type="Proteomes" id="UP000326509"/>
    </source>
</evidence>
<dbReference type="AlphaFoldDB" id="A0A5J4J4Y1"/>
<dbReference type="SMART" id="SM00867">
    <property type="entry name" value="YceI"/>
    <property type="match status" value="1"/>
</dbReference>
<dbReference type="EMBL" id="BKCG01000003">
    <property type="protein sequence ID" value="GER59557.1"/>
    <property type="molecule type" value="Genomic_DNA"/>
</dbReference>
<dbReference type="PANTHER" id="PTHR34406">
    <property type="entry name" value="PROTEIN YCEI"/>
    <property type="match status" value="1"/>
</dbReference>
<reference evidence="3 4" key="1">
    <citation type="submission" date="2019-08" db="EMBL/GenBank/DDBJ databases">
        <title>Draft genome sequence of Ulvibacter marinus type strain NBRC 109484.</title>
        <authorList>
            <person name="Kawano K."/>
            <person name="Ushijima N."/>
            <person name="Kihara M."/>
            <person name="Itoh H."/>
        </authorList>
    </citation>
    <scope>NUCLEOTIDE SEQUENCE [LARGE SCALE GENOMIC DNA]</scope>
    <source>
        <strain evidence="3 4">NBRC 109484</strain>
    </source>
</reference>
<dbReference type="InterPro" id="IPR007372">
    <property type="entry name" value="Lipid/polyisoprenoid-bd_YceI"/>
</dbReference>
<name>A0A5J4J4Y1_9FLAO</name>
<feature type="domain" description="Lipid/polyisoprenoid-binding YceI-like" evidence="2">
    <location>
        <begin position="31"/>
        <end position="194"/>
    </location>
</feature>
<protein>
    <recommendedName>
        <fullName evidence="2">Lipid/polyisoprenoid-binding YceI-like domain-containing protein</fullName>
    </recommendedName>
</protein>
<evidence type="ECO:0000256" key="1">
    <source>
        <dbReference type="SAM" id="SignalP"/>
    </source>
</evidence>
<organism evidence="3 4">
    <name type="scientific">Patiriisocius marinus</name>
    <dbReference type="NCBI Taxonomy" id="1397112"/>
    <lineage>
        <taxon>Bacteria</taxon>
        <taxon>Pseudomonadati</taxon>
        <taxon>Bacteroidota</taxon>
        <taxon>Flavobacteriia</taxon>
        <taxon>Flavobacteriales</taxon>
        <taxon>Flavobacteriaceae</taxon>
        <taxon>Patiriisocius</taxon>
    </lineage>
</organism>
<proteinExistence type="predicted"/>
<keyword evidence="4" id="KW-1185">Reference proteome</keyword>
<dbReference type="SUPFAM" id="SSF101874">
    <property type="entry name" value="YceI-like"/>
    <property type="match status" value="1"/>
</dbReference>
<dbReference type="PANTHER" id="PTHR34406:SF1">
    <property type="entry name" value="PROTEIN YCEI"/>
    <property type="match status" value="1"/>
</dbReference>
<feature type="chain" id="PRO_5023813461" description="Lipid/polyisoprenoid-binding YceI-like domain-containing protein" evidence="1">
    <location>
        <begin position="21"/>
        <end position="195"/>
    </location>
</feature>
<feature type="signal peptide" evidence="1">
    <location>
        <begin position="1"/>
        <end position="20"/>
    </location>
</feature>
<accession>A0A5J4J4Y1</accession>
<dbReference type="OrthoDB" id="951410at2"/>
<evidence type="ECO:0000259" key="2">
    <source>
        <dbReference type="SMART" id="SM00867"/>
    </source>
</evidence>
<gene>
    <name evidence="3" type="ORF">ULMA_16650</name>
</gene>
<dbReference type="InterPro" id="IPR036761">
    <property type="entry name" value="TTHA0802/YceI-like_sf"/>
</dbReference>
<dbReference type="Pfam" id="PF04264">
    <property type="entry name" value="YceI"/>
    <property type="match status" value="1"/>
</dbReference>
<keyword evidence="1" id="KW-0732">Signal</keyword>
<evidence type="ECO:0000313" key="3">
    <source>
        <dbReference type="EMBL" id="GER59557.1"/>
    </source>
</evidence>
<dbReference type="Gene3D" id="2.40.128.110">
    <property type="entry name" value="Lipid/polyisoprenoid-binding, YceI-like"/>
    <property type="match status" value="1"/>
</dbReference>